<dbReference type="EMBL" id="JH767136">
    <property type="protein sequence ID" value="EQC40400.1"/>
    <property type="molecule type" value="Genomic_DNA"/>
</dbReference>
<dbReference type="AlphaFoldDB" id="T0R262"/>
<feature type="binding site" evidence="1">
    <location>
        <position position="225"/>
    </location>
    <ligand>
        <name>Zn(2+)</name>
        <dbReference type="ChEBI" id="CHEBI:29105"/>
        <note>catalytic</note>
    </ligand>
</feature>
<dbReference type="GO" id="GO:0006508">
    <property type="term" value="P:proteolysis"/>
    <property type="evidence" value="ECO:0007669"/>
    <property type="project" value="UniProtKB-KW"/>
</dbReference>
<dbReference type="Pfam" id="PF01400">
    <property type="entry name" value="Astacin"/>
    <property type="match status" value="1"/>
</dbReference>
<dbReference type="RefSeq" id="XP_008606099.1">
    <property type="nucleotide sequence ID" value="XM_008607877.1"/>
</dbReference>
<keyword evidence="1 2" id="KW-0479">Metal-binding</keyword>
<dbReference type="InterPro" id="IPR024079">
    <property type="entry name" value="MetalloPept_cat_dom_sf"/>
</dbReference>
<dbReference type="SUPFAM" id="SSF55486">
    <property type="entry name" value="Metalloproteases ('zincins'), catalytic domain"/>
    <property type="match status" value="1"/>
</dbReference>
<keyword evidence="1 2" id="KW-0482">Metalloprotease</keyword>
<evidence type="ECO:0000313" key="5">
    <source>
        <dbReference type="Proteomes" id="UP000030762"/>
    </source>
</evidence>
<evidence type="ECO:0000313" key="4">
    <source>
        <dbReference type="EMBL" id="EQC40400.1"/>
    </source>
</evidence>
<dbReference type="SMART" id="SM00235">
    <property type="entry name" value="ZnMc"/>
    <property type="match status" value="1"/>
</dbReference>
<keyword evidence="1 2" id="KW-0862">Zinc</keyword>
<feature type="chain" id="PRO_5005146973" description="Metalloendopeptidase" evidence="2">
    <location>
        <begin position="20"/>
        <end position="350"/>
    </location>
</feature>
<dbReference type="STRING" id="1156394.T0R262"/>
<evidence type="ECO:0000256" key="1">
    <source>
        <dbReference type="PROSITE-ProRule" id="PRU01211"/>
    </source>
</evidence>
<dbReference type="OMA" id="NERDGCV"/>
<gene>
    <name evidence="4" type="ORF">SDRG_02297</name>
</gene>
<reference evidence="4 5" key="1">
    <citation type="submission" date="2012-04" db="EMBL/GenBank/DDBJ databases">
        <title>The Genome Sequence of Saprolegnia declina VS20.</title>
        <authorList>
            <consortium name="The Broad Institute Genome Sequencing Platform"/>
            <person name="Russ C."/>
            <person name="Nusbaum C."/>
            <person name="Tyler B."/>
            <person name="van West P."/>
            <person name="Dieguez-Uribeondo J."/>
            <person name="de Bruijn I."/>
            <person name="Tripathy S."/>
            <person name="Jiang R."/>
            <person name="Young S.K."/>
            <person name="Zeng Q."/>
            <person name="Gargeya S."/>
            <person name="Fitzgerald M."/>
            <person name="Haas B."/>
            <person name="Abouelleil A."/>
            <person name="Alvarado L."/>
            <person name="Arachchi H.M."/>
            <person name="Berlin A."/>
            <person name="Chapman S.B."/>
            <person name="Goldberg J."/>
            <person name="Griggs A."/>
            <person name="Gujja S."/>
            <person name="Hansen M."/>
            <person name="Howarth C."/>
            <person name="Imamovic A."/>
            <person name="Larimer J."/>
            <person name="McCowen C."/>
            <person name="Montmayeur A."/>
            <person name="Murphy C."/>
            <person name="Neiman D."/>
            <person name="Pearson M."/>
            <person name="Priest M."/>
            <person name="Roberts A."/>
            <person name="Saif S."/>
            <person name="Shea T."/>
            <person name="Sisk P."/>
            <person name="Sykes S."/>
            <person name="Wortman J."/>
            <person name="Nusbaum C."/>
            <person name="Birren B."/>
        </authorList>
    </citation>
    <scope>NUCLEOTIDE SEQUENCE [LARGE SCALE GENOMIC DNA]</scope>
    <source>
        <strain evidence="4 5">VS20</strain>
    </source>
</reference>
<accession>T0R262</accession>
<dbReference type="GeneID" id="19943024"/>
<comment type="caution">
    <text evidence="1">Lacks conserved residue(s) required for the propagation of feature annotation.</text>
</comment>
<protein>
    <recommendedName>
        <fullName evidence="2">Metalloendopeptidase</fullName>
        <ecNumber evidence="2">3.4.24.-</ecNumber>
    </recommendedName>
</protein>
<dbReference type="EC" id="3.4.24.-" evidence="2"/>
<organism evidence="4 5">
    <name type="scientific">Saprolegnia diclina (strain VS20)</name>
    <dbReference type="NCBI Taxonomy" id="1156394"/>
    <lineage>
        <taxon>Eukaryota</taxon>
        <taxon>Sar</taxon>
        <taxon>Stramenopiles</taxon>
        <taxon>Oomycota</taxon>
        <taxon>Saprolegniomycetes</taxon>
        <taxon>Saprolegniales</taxon>
        <taxon>Saprolegniaceae</taxon>
        <taxon>Saprolegnia</taxon>
    </lineage>
</organism>
<keyword evidence="1 2" id="KW-0378">Hydrolase</keyword>
<feature type="domain" description="Peptidase M12A" evidence="3">
    <location>
        <begin position="105"/>
        <end position="331"/>
    </location>
</feature>
<feature type="active site" evidence="1">
    <location>
        <position position="216"/>
    </location>
</feature>
<dbReference type="PANTHER" id="PTHR10127:SF850">
    <property type="entry name" value="METALLOENDOPEPTIDASE"/>
    <property type="match status" value="1"/>
</dbReference>
<feature type="binding site" evidence="1">
    <location>
        <position position="215"/>
    </location>
    <ligand>
        <name>Zn(2+)</name>
        <dbReference type="ChEBI" id="CHEBI:29105"/>
        <note>catalytic</note>
    </ligand>
</feature>
<comment type="cofactor">
    <cofactor evidence="1 2">
        <name>Zn(2+)</name>
        <dbReference type="ChEBI" id="CHEBI:29105"/>
    </cofactor>
    <text evidence="1 2">Binds 1 zinc ion per subunit.</text>
</comment>
<dbReference type="GO" id="GO:0008270">
    <property type="term" value="F:zinc ion binding"/>
    <property type="evidence" value="ECO:0007669"/>
    <property type="project" value="UniProtKB-UniRule"/>
</dbReference>
<evidence type="ECO:0000259" key="3">
    <source>
        <dbReference type="PROSITE" id="PS51864"/>
    </source>
</evidence>
<dbReference type="PROSITE" id="PS51864">
    <property type="entry name" value="ASTACIN"/>
    <property type="match status" value="1"/>
</dbReference>
<dbReference type="PANTHER" id="PTHR10127">
    <property type="entry name" value="DISCOIDIN, CUB, EGF, LAMININ , AND ZINC METALLOPROTEASE DOMAIN CONTAINING"/>
    <property type="match status" value="1"/>
</dbReference>
<dbReference type="PRINTS" id="PR00480">
    <property type="entry name" value="ASTACIN"/>
</dbReference>
<dbReference type="InterPro" id="IPR006026">
    <property type="entry name" value="Peptidase_Metallo"/>
</dbReference>
<keyword evidence="2" id="KW-0732">Signal</keyword>
<name>T0R262_SAPDV</name>
<evidence type="ECO:0000256" key="2">
    <source>
        <dbReference type="RuleBase" id="RU361183"/>
    </source>
</evidence>
<dbReference type="InParanoid" id="T0R262"/>
<dbReference type="Gene3D" id="3.40.390.10">
    <property type="entry name" value="Collagenase (Catalytic Domain)"/>
    <property type="match status" value="1"/>
</dbReference>
<dbReference type="InterPro" id="IPR001506">
    <property type="entry name" value="Peptidase_M12A"/>
</dbReference>
<keyword evidence="5" id="KW-1185">Reference proteome</keyword>
<dbReference type="eggNOG" id="KOG3714">
    <property type="taxonomic scope" value="Eukaryota"/>
</dbReference>
<proteinExistence type="predicted"/>
<dbReference type="GO" id="GO:0004222">
    <property type="term" value="F:metalloendopeptidase activity"/>
    <property type="evidence" value="ECO:0007669"/>
    <property type="project" value="UniProtKB-UniRule"/>
</dbReference>
<sequence>MECFIVLFLVALCGWEAIAWLRGPKLPRDSSFGCTVHGVLRGHNVSSYYLTNGQLRYLVGEPHDVGAIYQVCDHGTLTCYQEDGTADGHIDDVVACPRDATHRRLGVASDKKRRLWPDAVLCYEVADSAFTESERTAVFAAMTVLAADTGLAFMARHECAAGATICGHCQHYVSIEQDPRDKRGTFAEVGYRGKAGQKLNLLPRAFHHGLGSLMHELLHAFGVVHEHAHPAANAVVLRNTLGLVARSNYVLIKEALVTMYDVHSIMHYGHGLCLPKSRSIKYCAIDQNERDGCVVATADDCDHEQSKVLGQRRALSKGDVRSVQLLYGLATTVTRDQVRAAAQLPGPSPH</sequence>
<dbReference type="Proteomes" id="UP000030762">
    <property type="component" value="Unassembled WGS sequence"/>
</dbReference>
<feature type="binding site" evidence="1">
    <location>
        <position position="219"/>
    </location>
    <ligand>
        <name>Zn(2+)</name>
        <dbReference type="ChEBI" id="CHEBI:29105"/>
        <note>catalytic</note>
    </ligand>
</feature>
<dbReference type="OrthoDB" id="291007at2759"/>
<dbReference type="VEuPathDB" id="FungiDB:SDRG_02297"/>
<keyword evidence="1 2" id="KW-0645">Protease</keyword>
<feature type="signal peptide" evidence="2">
    <location>
        <begin position="1"/>
        <end position="19"/>
    </location>
</feature>